<evidence type="ECO:0000256" key="3">
    <source>
        <dbReference type="ARBA" id="ARBA00022548"/>
    </source>
</evidence>
<evidence type="ECO:0000256" key="5">
    <source>
        <dbReference type="ARBA" id="ARBA00022827"/>
    </source>
</evidence>
<dbReference type="EMBL" id="JBHSPA010000035">
    <property type="protein sequence ID" value="MFC5828141.1"/>
    <property type="molecule type" value="Genomic_DNA"/>
</dbReference>
<evidence type="ECO:0000256" key="6">
    <source>
        <dbReference type="ARBA" id="ARBA00023002"/>
    </source>
</evidence>
<evidence type="ECO:0000259" key="16">
    <source>
        <dbReference type="Pfam" id="PF05199"/>
    </source>
</evidence>
<evidence type="ECO:0000256" key="13">
    <source>
        <dbReference type="ARBA" id="ARBA00049723"/>
    </source>
</evidence>
<proteinExistence type="inferred from homology"/>
<evidence type="ECO:0000256" key="11">
    <source>
        <dbReference type="ARBA" id="ARBA00038856"/>
    </source>
</evidence>
<evidence type="ECO:0000256" key="10">
    <source>
        <dbReference type="ARBA" id="ARBA00023235"/>
    </source>
</evidence>
<dbReference type="EC" id="5.3.3.1" evidence="11"/>
<dbReference type="Pfam" id="PF05199">
    <property type="entry name" value="GMC_oxred_C"/>
    <property type="match status" value="1"/>
</dbReference>
<evidence type="ECO:0000256" key="9">
    <source>
        <dbReference type="ARBA" id="ARBA00023221"/>
    </source>
</evidence>
<evidence type="ECO:0000256" key="15">
    <source>
        <dbReference type="ARBA" id="ARBA00049778"/>
    </source>
</evidence>
<evidence type="ECO:0000256" key="2">
    <source>
        <dbReference type="ARBA" id="ARBA00010790"/>
    </source>
</evidence>
<dbReference type="Pfam" id="PF13450">
    <property type="entry name" value="NAD_binding_8"/>
    <property type="match status" value="1"/>
</dbReference>
<dbReference type="InterPro" id="IPR007867">
    <property type="entry name" value="GMC_OxRtase_C"/>
</dbReference>
<evidence type="ECO:0000256" key="1">
    <source>
        <dbReference type="ARBA" id="ARBA00001974"/>
    </source>
</evidence>
<keyword evidence="10" id="KW-0413">Isomerase</keyword>
<dbReference type="Proteomes" id="UP001596058">
    <property type="component" value="Unassembled WGS sequence"/>
</dbReference>
<dbReference type="Gene3D" id="3.30.410.10">
    <property type="entry name" value="Cholesterol Oxidase, domain 2"/>
    <property type="match status" value="1"/>
</dbReference>
<feature type="domain" description="Glucose-methanol-choline oxidoreductase C-terminal" evidence="16">
    <location>
        <begin position="450"/>
        <end position="557"/>
    </location>
</feature>
<evidence type="ECO:0000256" key="7">
    <source>
        <dbReference type="ARBA" id="ARBA00023098"/>
    </source>
</evidence>
<comment type="similarity">
    <text evidence="2">Belongs to the GMC oxidoreductase family.</text>
</comment>
<keyword evidence="6" id="KW-0560">Oxidoreductase</keyword>
<dbReference type="InterPro" id="IPR052542">
    <property type="entry name" value="Cholesterol_Oxidase"/>
</dbReference>
<evidence type="ECO:0000313" key="17">
    <source>
        <dbReference type="EMBL" id="MFC5828141.1"/>
    </source>
</evidence>
<keyword evidence="3" id="KW-0153">Cholesterol metabolism</keyword>
<dbReference type="EC" id="1.1.3.6" evidence="13"/>
<comment type="caution">
    <text evidence="17">The sequence shown here is derived from an EMBL/GenBank/DDBJ whole genome shotgun (WGS) entry which is preliminary data.</text>
</comment>
<dbReference type="PANTHER" id="PTHR47470:SF1">
    <property type="entry name" value="FAD-DEPENDENT OXIDOREDUCTASE 2 FAD BINDING DOMAIN-CONTAINING PROTEIN"/>
    <property type="match status" value="1"/>
</dbReference>
<dbReference type="SUPFAM" id="SSF51905">
    <property type="entry name" value="FAD/NAD(P)-binding domain"/>
    <property type="match status" value="1"/>
</dbReference>
<evidence type="ECO:0000256" key="12">
    <source>
        <dbReference type="ARBA" id="ARBA00049645"/>
    </source>
</evidence>
<comment type="pathway">
    <text evidence="12">Steroid metabolism; cholesterol degradation.</text>
</comment>
<comment type="cofactor">
    <cofactor evidence="1">
        <name>FAD</name>
        <dbReference type="ChEBI" id="CHEBI:57692"/>
    </cofactor>
</comment>
<dbReference type="InterPro" id="IPR036188">
    <property type="entry name" value="FAD/NAD-bd_sf"/>
</dbReference>
<name>A0ABW1CTK3_9ACTN</name>
<dbReference type="RefSeq" id="WP_379517646.1">
    <property type="nucleotide sequence ID" value="NZ_JBHSPA010000035.1"/>
</dbReference>
<keyword evidence="7" id="KW-0443">Lipid metabolism</keyword>
<dbReference type="PANTHER" id="PTHR47470">
    <property type="entry name" value="CHOLESTEROL OXIDASE"/>
    <property type="match status" value="1"/>
</dbReference>
<accession>A0ABW1CTK3</accession>
<organism evidence="17 18">
    <name type="scientific">Nonomuraea insulae</name>
    <dbReference type="NCBI Taxonomy" id="1616787"/>
    <lineage>
        <taxon>Bacteria</taxon>
        <taxon>Bacillati</taxon>
        <taxon>Actinomycetota</taxon>
        <taxon>Actinomycetes</taxon>
        <taxon>Streptosporangiales</taxon>
        <taxon>Streptosporangiaceae</taxon>
        <taxon>Nonomuraea</taxon>
    </lineage>
</organism>
<keyword evidence="9" id="KW-0753">Steroid metabolism</keyword>
<dbReference type="Gene3D" id="3.50.50.60">
    <property type="entry name" value="FAD/NAD(P)-binding domain"/>
    <property type="match status" value="3"/>
</dbReference>
<evidence type="ECO:0000256" key="4">
    <source>
        <dbReference type="ARBA" id="ARBA00022630"/>
    </source>
</evidence>
<keyword evidence="18" id="KW-1185">Reference proteome</keyword>
<keyword evidence="8" id="KW-1207">Sterol metabolism</keyword>
<sequence length="582" mass="63490">MSTSPMPATKEHVDAVVVGSGFGGSVSAYRLAEAGLRVVVLERGRAYPPGSFARTPREMSRNLWDPSEGLQGLFDVWTFNGFDSVVSSGLGGGSLIYANVLLRKEEKWFVRREGLPGGGYETWPVTRDDLDPHYDVVERMLGAARYPLHAPAYADTRKTLAMQVAAKDLGYEWELPPLAVSFSPGPKEAPGLGLPIRDPEYGNLHGRPRRTCRLCGECDIGCNDGAKNTLDHTYLSAAKAAQADIRTRCEVRGMRLRDSGGYEVGYVEHDPSSEGGRTDTRRLPLRTITCDRLILGAGTYGTTYLLLRNRRTLPGLNLDRLGKRYLGNGDLLTFLLPRHDGGVPLEGSRGPVITSSMLVPDRLDRPDVMGRGFYVQDGGYPGFVDWLTESTDVTGSVFRAGEFAVRAVLSRLLGTPDGNLGGELSRLIGEGKLSAGSLPMLGMGRDVPDGEMRLSGDRLRVDWTTRTSKEYFARMRRVMRDIADHLDTRYADNPMWFLRKIVTVHPLGGAAIGHSREEGVCDPYNAVFGLPGLYVADGAAMPGPVGANPSLTIAALADRMCTRLLENRSREKKGRTGKGRAS</sequence>
<gene>
    <name evidence="17" type="ORF">ACFPZ3_30110</name>
</gene>
<evidence type="ECO:0000313" key="18">
    <source>
        <dbReference type="Proteomes" id="UP001596058"/>
    </source>
</evidence>
<keyword evidence="4" id="KW-0285">Flavoprotein</keyword>
<evidence type="ECO:0000256" key="14">
    <source>
        <dbReference type="ARBA" id="ARBA00049744"/>
    </source>
</evidence>
<evidence type="ECO:0000256" key="8">
    <source>
        <dbReference type="ARBA" id="ARBA00023166"/>
    </source>
</evidence>
<keyword evidence="5" id="KW-0274">FAD</keyword>
<protein>
    <recommendedName>
        <fullName evidence="14">Cholesterol oxidase</fullName>
        <ecNumber evidence="13">1.1.3.6</ecNumber>
        <ecNumber evidence="11">5.3.3.1</ecNumber>
    </recommendedName>
    <alternativeName>
        <fullName evidence="15">Cholesterol isomerase</fullName>
    </alternativeName>
</protein>
<reference evidence="18" key="1">
    <citation type="journal article" date="2019" name="Int. J. Syst. Evol. Microbiol.">
        <title>The Global Catalogue of Microorganisms (GCM) 10K type strain sequencing project: providing services to taxonomists for standard genome sequencing and annotation.</title>
        <authorList>
            <consortium name="The Broad Institute Genomics Platform"/>
            <consortium name="The Broad Institute Genome Sequencing Center for Infectious Disease"/>
            <person name="Wu L."/>
            <person name="Ma J."/>
        </authorList>
    </citation>
    <scope>NUCLEOTIDE SEQUENCE [LARGE SCALE GENOMIC DNA]</scope>
    <source>
        <strain evidence="18">CCUG 53903</strain>
    </source>
</reference>